<evidence type="ECO:0000256" key="1">
    <source>
        <dbReference type="ARBA" id="ARBA00004651"/>
    </source>
</evidence>
<dbReference type="GO" id="GO:0007165">
    <property type="term" value="P:signal transduction"/>
    <property type="evidence" value="ECO:0007669"/>
    <property type="project" value="UniProtKB-KW"/>
</dbReference>
<dbReference type="SUPFAM" id="SSF58104">
    <property type="entry name" value="Methyl-accepting chemotaxis protein (MCP) signaling domain"/>
    <property type="match status" value="1"/>
</dbReference>
<dbReference type="Proteomes" id="UP000054197">
    <property type="component" value="Unassembled WGS sequence"/>
</dbReference>
<feature type="transmembrane region" description="Helical" evidence="12">
    <location>
        <begin position="20"/>
        <end position="39"/>
    </location>
</feature>
<dbReference type="AlphaFoldDB" id="A0A0W0HPN2"/>
<dbReference type="PRINTS" id="PR00260">
    <property type="entry name" value="CHEMTRNSDUCR"/>
</dbReference>
<dbReference type="GO" id="GO:0006935">
    <property type="term" value="P:chemotaxis"/>
    <property type="evidence" value="ECO:0007669"/>
    <property type="project" value="UniProtKB-KW"/>
</dbReference>
<evidence type="ECO:0000256" key="3">
    <source>
        <dbReference type="ARBA" id="ARBA00022481"/>
    </source>
</evidence>
<evidence type="ECO:0000256" key="12">
    <source>
        <dbReference type="SAM" id="Phobius"/>
    </source>
</evidence>
<keyword evidence="4" id="KW-0145">Chemotaxis</keyword>
<dbReference type="Gene3D" id="1.10.287.950">
    <property type="entry name" value="Methyl-accepting chemotaxis protein"/>
    <property type="match status" value="1"/>
</dbReference>
<dbReference type="GO" id="GO:0005886">
    <property type="term" value="C:plasma membrane"/>
    <property type="evidence" value="ECO:0007669"/>
    <property type="project" value="UniProtKB-SubCell"/>
</dbReference>
<evidence type="ECO:0000259" key="13">
    <source>
        <dbReference type="PROSITE" id="PS50111"/>
    </source>
</evidence>
<organism evidence="15 16">
    <name type="scientific">Pseudomonas fluorescens ICMP 11288</name>
    <dbReference type="NCBI Taxonomy" id="1198309"/>
    <lineage>
        <taxon>Bacteria</taxon>
        <taxon>Pseudomonadati</taxon>
        <taxon>Pseudomonadota</taxon>
        <taxon>Gammaproteobacteria</taxon>
        <taxon>Pseudomonadales</taxon>
        <taxon>Pseudomonadaceae</taxon>
        <taxon>Pseudomonas</taxon>
    </lineage>
</organism>
<evidence type="ECO:0000256" key="4">
    <source>
        <dbReference type="ARBA" id="ARBA00022500"/>
    </source>
</evidence>
<dbReference type="InterPro" id="IPR004090">
    <property type="entry name" value="Chemotax_Me-accpt_rcpt"/>
</dbReference>
<keyword evidence="3" id="KW-0488">Methylation</keyword>
<dbReference type="PROSITE" id="PS50885">
    <property type="entry name" value="HAMP"/>
    <property type="match status" value="1"/>
</dbReference>
<evidence type="ECO:0000256" key="5">
    <source>
        <dbReference type="ARBA" id="ARBA00022692"/>
    </source>
</evidence>
<evidence type="ECO:0000256" key="9">
    <source>
        <dbReference type="ARBA" id="ARBA00029447"/>
    </source>
</evidence>
<dbReference type="PANTHER" id="PTHR32089:SF120">
    <property type="entry name" value="METHYL-ACCEPTING CHEMOTAXIS PROTEIN TLPQ"/>
    <property type="match status" value="1"/>
</dbReference>
<feature type="region of interest" description="Disordered" evidence="11">
    <location>
        <begin position="467"/>
        <end position="486"/>
    </location>
</feature>
<evidence type="ECO:0000256" key="2">
    <source>
        <dbReference type="ARBA" id="ARBA00022475"/>
    </source>
</evidence>
<dbReference type="GO" id="GO:0004888">
    <property type="term" value="F:transmembrane signaling receptor activity"/>
    <property type="evidence" value="ECO:0007669"/>
    <property type="project" value="InterPro"/>
</dbReference>
<evidence type="ECO:0000256" key="10">
    <source>
        <dbReference type="PROSITE-ProRule" id="PRU00284"/>
    </source>
</evidence>
<dbReference type="PANTHER" id="PTHR32089">
    <property type="entry name" value="METHYL-ACCEPTING CHEMOTAXIS PROTEIN MCPB"/>
    <property type="match status" value="1"/>
</dbReference>
<dbReference type="EMBL" id="LKEF01000028">
    <property type="protein sequence ID" value="KTB62756.1"/>
    <property type="molecule type" value="Genomic_DNA"/>
</dbReference>
<dbReference type="FunFam" id="1.10.287.950:FF:000001">
    <property type="entry name" value="Methyl-accepting chemotaxis sensory transducer"/>
    <property type="match status" value="1"/>
</dbReference>
<feature type="transmembrane region" description="Helical" evidence="12">
    <location>
        <begin position="332"/>
        <end position="351"/>
    </location>
</feature>
<comment type="caution">
    <text evidence="15">The sequence shown here is derived from an EMBL/GenBank/DDBJ whole genome shotgun (WGS) entry which is preliminary data.</text>
</comment>
<dbReference type="PROSITE" id="PS50111">
    <property type="entry name" value="CHEMOTAXIS_TRANSDUC_2"/>
    <property type="match status" value="1"/>
</dbReference>
<keyword evidence="5 12" id="KW-0812">Transmembrane</keyword>
<evidence type="ECO:0000259" key="14">
    <source>
        <dbReference type="PROSITE" id="PS50885"/>
    </source>
</evidence>
<dbReference type="SMART" id="SM00283">
    <property type="entry name" value="MA"/>
    <property type="match status" value="1"/>
</dbReference>
<keyword evidence="6 12" id="KW-1133">Transmembrane helix</keyword>
<keyword evidence="8 10" id="KW-0807">Transducer</keyword>
<evidence type="ECO:0000256" key="7">
    <source>
        <dbReference type="ARBA" id="ARBA00023136"/>
    </source>
</evidence>
<feature type="domain" description="HAMP" evidence="14">
    <location>
        <begin position="355"/>
        <end position="407"/>
    </location>
</feature>
<dbReference type="Pfam" id="PF00015">
    <property type="entry name" value="MCPsignal"/>
    <property type="match status" value="1"/>
</dbReference>
<evidence type="ECO:0000313" key="16">
    <source>
        <dbReference type="Proteomes" id="UP000054197"/>
    </source>
</evidence>
<dbReference type="SMART" id="SM00304">
    <property type="entry name" value="HAMP"/>
    <property type="match status" value="1"/>
</dbReference>
<dbReference type="CDD" id="cd11386">
    <property type="entry name" value="MCP_signal"/>
    <property type="match status" value="1"/>
</dbReference>
<dbReference type="InterPro" id="IPR003660">
    <property type="entry name" value="HAMP_dom"/>
</dbReference>
<evidence type="ECO:0000313" key="15">
    <source>
        <dbReference type="EMBL" id="KTB62756.1"/>
    </source>
</evidence>
<feature type="compositionally biased region" description="Basic and acidic residues" evidence="11">
    <location>
        <begin position="474"/>
        <end position="484"/>
    </location>
</feature>
<sequence length="685" mass="73053">MHTLLSPGIHLLGRFGFARKFQVLFFLFMLPLAGSLWMIGSDYRGKLNVISSEQSGVHQLLALDTLDGQLSAQRNLAARWKALDILHAPTPAAQAAMDKVDAGNPMIVQSLQALGEVLKARNASADTLARFEALQATVKGMDTQSLRTVGWWPDGYDRFTAALTALQTLREQITLDTGLILDPWLETYLLMQISTQHTPDLIERIGRTASVGQSSIASGQFTLQSRLQMRDLRGRIGDARDQLVKAAASLKAKPFPGIEPWTAQYDSSLQLLDSELKTLDDGVFGGTIKVDSVAFDRSVDSMLGALGALRSQSLNSLDARLSDYRERSLQHFIPVAATFSLLALAALYLFICLQASIRRSASGITTLAESLRDGNLCVEVAVEGRDELAAISRALNVAVMQLRTSLLGVNHETQQLGSAVLTLNAQSGSTLTEVEDQQHQISQIAAAATQLAATSLGVAKSCEQASGSAQHTRRIAEDSSRDSQRTTASIQQLNQRLTDTANALEQVSQQGQQIQSVVDTIRGIAEQTNLLALNAAIEAARAGEQGRGFAVVADEVRSLSQRTQASTAQIAGTVDSLRATVSQAVSLMGAACDQALTDAESVTGLGTRLGEIAGAVQHVTDTLAQIAAAVEEQATTADEVSGNIQQVDQAAGRLLDGARAVNSAADTLSKGSRALSDNTARFRLV</sequence>
<comment type="subcellular location">
    <subcellularLocation>
        <location evidence="1">Cell membrane</location>
        <topology evidence="1">Multi-pass membrane protein</topology>
    </subcellularLocation>
</comment>
<evidence type="ECO:0000256" key="11">
    <source>
        <dbReference type="SAM" id="MobiDB-lite"/>
    </source>
</evidence>
<feature type="domain" description="Methyl-accepting transducer" evidence="13">
    <location>
        <begin position="412"/>
        <end position="648"/>
    </location>
</feature>
<name>A0A0W0HPN2_PSEFL</name>
<evidence type="ECO:0000256" key="8">
    <source>
        <dbReference type="ARBA" id="ARBA00023224"/>
    </source>
</evidence>
<accession>A0A0W0HPN2</accession>
<dbReference type="InterPro" id="IPR004089">
    <property type="entry name" value="MCPsignal_dom"/>
</dbReference>
<comment type="similarity">
    <text evidence="9">Belongs to the methyl-accepting chemotaxis (MCP) protein family.</text>
</comment>
<protein>
    <submittedName>
        <fullName evidence="15">Chemotaxis protein</fullName>
    </submittedName>
</protein>
<keyword evidence="2" id="KW-1003">Cell membrane</keyword>
<proteinExistence type="inferred from homology"/>
<gene>
    <name evidence="15" type="ORF">AO063_10945</name>
</gene>
<dbReference type="CDD" id="cd06225">
    <property type="entry name" value="HAMP"/>
    <property type="match status" value="1"/>
</dbReference>
<reference evidence="15 16" key="1">
    <citation type="submission" date="2015-09" db="EMBL/GenBank/DDBJ databases">
        <title>Genome sequence of ICMP 11288.</title>
        <authorList>
            <person name="Visnovsky S."/>
            <person name="Lu A."/>
            <person name="Panda P."/>
            <person name="Pitman A."/>
        </authorList>
    </citation>
    <scope>NUCLEOTIDE SEQUENCE [LARGE SCALE GENOMIC DNA]</scope>
    <source>
        <strain evidence="15 16">ICMP 11288</strain>
    </source>
</reference>
<evidence type="ECO:0000256" key="6">
    <source>
        <dbReference type="ARBA" id="ARBA00022989"/>
    </source>
</evidence>
<keyword evidence="7 12" id="KW-0472">Membrane</keyword>